<evidence type="ECO:0000313" key="2">
    <source>
        <dbReference type="EMBL" id="KAK7573967.1"/>
    </source>
</evidence>
<reference evidence="2 3" key="1">
    <citation type="submission" date="2024-03" db="EMBL/GenBank/DDBJ databases">
        <title>Adaptation during the transition from Ophiocordyceps entomopathogen to insect associate is accompanied by gene loss and intensified selection.</title>
        <authorList>
            <person name="Ward C.M."/>
            <person name="Onetto C.A."/>
            <person name="Borneman A.R."/>
        </authorList>
    </citation>
    <scope>NUCLEOTIDE SEQUENCE [LARGE SCALE GENOMIC DNA]</scope>
    <source>
        <strain evidence="2">AWRI1</strain>
        <tissue evidence="2">Single Adult Female</tissue>
    </source>
</reference>
<gene>
    <name evidence="2" type="ORF">V9T40_011158</name>
</gene>
<accession>A0AAN9TI45</accession>
<sequence>MEESSPAVSRSGSLPPGVGTPEESRPPPSPLSGAYLLVIISEPQTDAHKAIILQKLAKAKANNTLPKGNKNNLRRQTGRKEVISFEIRRINEFSGYLPSP</sequence>
<comment type="caution">
    <text evidence="2">The sequence shown here is derived from an EMBL/GenBank/DDBJ whole genome shotgun (WGS) entry which is preliminary data.</text>
</comment>
<proteinExistence type="predicted"/>
<name>A0AAN9TI45_9HEMI</name>
<keyword evidence="3" id="KW-1185">Reference proteome</keyword>
<dbReference type="EMBL" id="JBBCAQ010000037">
    <property type="protein sequence ID" value="KAK7573967.1"/>
    <property type="molecule type" value="Genomic_DNA"/>
</dbReference>
<organism evidence="2 3">
    <name type="scientific">Parthenolecanium corni</name>
    <dbReference type="NCBI Taxonomy" id="536013"/>
    <lineage>
        <taxon>Eukaryota</taxon>
        <taxon>Metazoa</taxon>
        <taxon>Ecdysozoa</taxon>
        <taxon>Arthropoda</taxon>
        <taxon>Hexapoda</taxon>
        <taxon>Insecta</taxon>
        <taxon>Pterygota</taxon>
        <taxon>Neoptera</taxon>
        <taxon>Paraneoptera</taxon>
        <taxon>Hemiptera</taxon>
        <taxon>Sternorrhyncha</taxon>
        <taxon>Coccoidea</taxon>
        <taxon>Coccidae</taxon>
        <taxon>Parthenolecanium</taxon>
    </lineage>
</organism>
<evidence type="ECO:0000256" key="1">
    <source>
        <dbReference type="SAM" id="MobiDB-lite"/>
    </source>
</evidence>
<dbReference type="Proteomes" id="UP001367676">
    <property type="component" value="Unassembled WGS sequence"/>
</dbReference>
<feature type="region of interest" description="Disordered" evidence="1">
    <location>
        <begin position="1"/>
        <end position="32"/>
    </location>
</feature>
<evidence type="ECO:0000313" key="3">
    <source>
        <dbReference type="Proteomes" id="UP001367676"/>
    </source>
</evidence>
<dbReference type="AlphaFoldDB" id="A0AAN9TI45"/>
<protein>
    <submittedName>
        <fullName evidence="2">Uncharacterized protein</fullName>
    </submittedName>
</protein>
<feature type="compositionally biased region" description="Polar residues" evidence="1">
    <location>
        <begin position="1"/>
        <end position="12"/>
    </location>
</feature>